<gene>
    <name evidence="1" type="ORF">LRS13_13755</name>
</gene>
<evidence type="ECO:0000313" key="1">
    <source>
        <dbReference type="EMBL" id="UUY01789.1"/>
    </source>
</evidence>
<dbReference type="EMBL" id="CP088295">
    <property type="protein sequence ID" value="UUY01789.1"/>
    <property type="molecule type" value="Genomic_DNA"/>
</dbReference>
<dbReference type="RefSeq" id="WP_353862337.1">
    <property type="nucleotide sequence ID" value="NZ_CP088295.1"/>
</dbReference>
<dbReference type="Proteomes" id="UP001058860">
    <property type="component" value="Chromosome"/>
</dbReference>
<sequence length="262" mass="28109">MSTSPAPPAPAATGIPHDLTPVYYHGSTLVFEGAAAVADDAVRSVQAAAVTEISEAHARTMQDLTAVLVDDATTSLLTRHSGLICRFVESELDTTSPHDDGLGRQDGTPRSAEVVPRLGAAFRDQLGDTEAHDAIGPAVEDLLSTAFLGVIAATSAAAVDRPLQPRPRPLDVTWRVWHRITASYAFTEWPPLMQGFVAACGEGARERFLERAAEHKLERRLFAKGQRQMLESLAMFYAEAGVSLYLAASSHTDQTAKRFATG</sequence>
<name>A0ABY5PAU8_9ACTN</name>
<keyword evidence="2" id="KW-1185">Reference proteome</keyword>
<proteinExistence type="predicted"/>
<evidence type="ECO:0000313" key="2">
    <source>
        <dbReference type="Proteomes" id="UP001058860"/>
    </source>
</evidence>
<accession>A0ABY5PAU8</accession>
<reference evidence="2" key="1">
    <citation type="submission" date="2021-11" db="EMBL/GenBank/DDBJ databases">
        <title>Cultivation dependent microbiological survey of springs from the worlds oldest radium mine currently devoted to the extraction of radon-saturated water.</title>
        <authorList>
            <person name="Kapinusova G."/>
            <person name="Smrhova T."/>
            <person name="Strejcek M."/>
            <person name="Suman J."/>
            <person name="Jani K."/>
            <person name="Pajer P."/>
            <person name="Uhlik O."/>
        </authorList>
    </citation>
    <scope>NUCLEOTIDE SEQUENCE [LARGE SCALE GENOMIC DNA]</scope>
    <source>
        <strain evidence="2">J379</strain>
    </source>
</reference>
<organism evidence="1 2">
    <name type="scientific">Svornostia abyssi</name>
    <dbReference type="NCBI Taxonomy" id="2898438"/>
    <lineage>
        <taxon>Bacteria</taxon>
        <taxon>Bacillati</taxon>
        <taxon>Actinomycetota</taxon>
        <taxon>Thermoleophilia</taxon>
        <taxon>Solirubrobacterales</taxon>
        <taxon>Baekduiaceae</taxon>
        <taxon>Svornostia</taxon>
    </lineage>
</organism>
<protein>
    <submittedName>
        <fullName evidence="1">Uncharacterized protein</fullName>
    </submittedName>
</protein>